<reference evidence="3" key="1">
    <citation type="journal article" date="2023" name="GigaByte">
        <title>Genome assembly of the bearded iris, Iris pallida Lam.</title>
        <authorList>
            <person name="Bruccoleri R.E."/>
            <person name="Oakeley E.J."/>
            <person name="Faust A.M.E."/>
            <person name="Altorfer M."/>
            <person name="Dessus-Babus S."/>
            <person name="Burckhardt D."/>
            <person name="Oertli M."/>
            <person name="Naumann U."/>
            <person name="Petersen F."/>
            <person name="Wong J."/>
        </authorList>
    </citation>
    <scope>NUCLEOTIDE SEQUENCE</scope>
    <source>
        <strain evidence="3">GSM-AAB239-AS_SAM_17_03QT</strain>
    </source>
</reference>
<dbReference type="PANTHER" id="PTHR47951:SF3">
    <property type="entry name" value="CYTOCHROME P450, FAMILY 706, SUBFAMILY A, POLYPEPTIDE 4"/>
    <property type="match status" value="1"/>
</dbReference>
<evidence type="ECO:0000313" key="3">
    <source>
        <dbReference type="EMBL" id="KAJ6792069.1"/>
    </source>
</evidence>
<comment type="similarity">
    <text evidence="2">Belongs to the cytochrome P450 family.</text>
</comment>
<organism evidence="3 4">
    <name type="scientific">Iris pallida</name>
    <name type="common">Sweet iris</name>
    <dbReference type="NCBI Taxonomy" id="29817"/>
    <lineage>
        <taxon>Eukaryota</taxon>
        <taxon>Viridiplantae</taxon>
        <taxon>Streptophyta</taxon>
        <taxon>Embryophyta</taxon>
        <taxon>Tracheophyta</taxon>
        <taxon>Spermatophyta</taxon>
        <taxon>Magnoliopsida</taxon>
        <taxon>Liliopsida</taxon>
        <taxon>Asparagales</taxon>
        <taxon>Iridaceae</taxon>
        <taxon>Iridoideae</taxon>
        <taxon>Irideae</taxon>
        <taxon>Iris</taxon>
    </lineage>
</organism>
<evidence type="ECO:0000256" key="2">
    <source>
        <dbReference type="RuleBase" id="RU000461"/>
    </source>
</evidence>
<dbReference type="Gene3D" id="1.10.630.10">
    <property type="entry name" value="Cytochrome P450"/>
    <property type="match status" value="1"/>
</dbReference>
<dbReference type="GO" id="GO:0020037">
    <property type="term" value="F:heme binding"/>
    <property type="evidence" value="ECO:0007669"/>
    <property type="project" value="InterPro"/>
</dbReference>
<dbReference type="Pfam" id="PF00067">
    <property type="entry name" value="p450"/>
    <property type="match status" value="1"/>
</dbReference>
<dbReference type="GO" id="GO:0005506">
    <property type="term" value="F:iron ion binding"/>
    <property type="evidence" value="ECO:0007669"/>
    <property type="project" value="InterPro"/>
</dbReference>
<dbReference type="InterPro" id="IPR017972">
    <property type="entry name" value="Cyt_P450_CS"/>
</dbReference>
<name>A0AAX6DK49_IRIPA</name>
<gene>
    <name evidence="3" type="ORF">M6B38_242970</name>
</gene>
<keyword evidence="1 2" id="KW-0408">Iron</keyword>
<proteinExistence type="inferred from homology"/>
<dbReference type="EMBL" id="JANAVB010044216">
    <property type="protein sequence ID" value="KAJ6792069.1"/>
    <property type="molecule type" value="Genomic_DNA"/>
</dbReference>
<comment type="caution">
    <text evidence="3">The sequence shown here is derived from an EMBL/GenBank/DDBJ whole genome shotgun (WGS) entry which is preliminary data.</text>
</comment>
<keyword evidence="4" id="KW-1185">Reference proteome</keyword>
<accession>A0AAX6DK49</accession>
<feature type="binding site" description="axial binding residue" evidence="1">
    <location>
        <position position="444"/>
    </location>
    <ligand>
        <name>heme</name>
        <dbReference type="ChEBI" id="CHEBI:30413"/>
    </ligand>
    <ligandPart>
        <name>Fe</name>
        <dbReference type="ChEBI" id="CHEBI:18248"/>
    </ligandPart>
</feature>
<dbReference type="PRINTS" id="PR00463">
    <property type="entry name" value="EP450I"/>
</dbReference>
<evidence type="ECO:0000256" key="1">
    <source>
        <dbReference type="PIRSR" id="PIRSR602401-1"/>
    </source>
</evidence>
<keyword evidence="1 2" id="KW-0349">Heme</keyword>
<evidence type="ECO:0000313" key="4">
    <source>
        <dbReference type="Proteomes" id="UP001140949"/>
    </source>
</evidence>
<keyword evidence="2" id="KW-0503">Monooxygenase</keyword>
<dbReference type="AlphaFoldDB" id="A0AAX6DK49"/>
<dbReference type="GO" id="GO:0016705">
    <property type="term" value="F:oxidoreductase activity, acting on paired donors, with incorporation or reduction of molecular oxygen"/>
    <property type="evidence" value="ECO:0007669"/>
    <property type="project" value="InterPro"/>
</dbReference>
<dbReference type="GO" id="GO:0004497">
    <property type="term" value="F:monooxygenase activity"/>
    <property type="evidence" value="ECO:0007669"/>
    <property type="project" value="UniProtKB-KW"/>
</dbReference>
<dbReference type="PANTHER" id="PTHR47951">
    <property type="entry name" value="OS08G0547900 PROTEIN"/>
    <property type="match status" value="1"/>
</dbReference>
<sequence length="508" mass="56307">MGPLAFTFFVATAITTAVWCIFRWGKPRQDPPLPPGPFSLPLLGNLPFLDSDLHRCFAKLSRTYGPVMTIRLGCRLSVVLSSPSAVREALKDNGITFANHDAPASALAAVGAGEDILWAPYGPLWRTLRRVSVHTLLSPASVESVSPLRRGEVRRMVAAVNAKAGSPVEIRELVFLTTLNVMARMIWGGTVDDDGVGKEFKLVMEGIVELLMKPNISDFYPLLAFLDIQGLGKRMVSLTDWYYRIFDTIVEERRRTTTANGAAAHNDFLQVMLEVLDTGGDSKENLTMDQLKTLFMELIGGGTDTTSTTVEWAMAELLSNPKTMERTREELKAVVGENRVVEETDIPRLHYLDAVVKEVLRLHPPLPLLVPHSPSSSCTVDGFTVLKGAKVFVNVWAIHREPSAWEDPLSFKPERFLGGDGIVKYDYSGNNFNYLPFGSGRRICPGISLGEKMVMYILASLLHSYEWRMPENTRLDLTEKFGIVLKKAQPLVAIPSARLEQPGLYSST</sequence>
<dbReference type="InterPro" id="IPR001128">
    <property type="entry name" value="Cyt_P450"/>
</dbReference>
<keyword evidence="1 2" id="KW-0479">Metal-binding</keyword>
<dbReference type="PRINTS" id="PR00385">
    <property type="entry name" value="P450"/>
</dbReference>
<dbReference type="Proteomes" id="UP001140949">
    <property type="component" value="Unassembled WGS sequence"/>
</dbReference>
<dbReference type="PROSITE" id="PS00086">
    <property type="entry name" value="CYTOCHROME_P450"/>
    <property type="match status" value="1"/>
</dbReference>
<comment type="cofactor">
    <cofactor evidence="1">
        <name>heme</name>
        <dbReference type="ChEBI" id="CHEBI:30413"/>
    </cofactor>
</comment>
<reference evidence="3" key="2">
    <citation type="submission" date="2023-04" db="EMBL/GenBank/DDBJ databases">
        <authorList>
            <person name="Bruccoleri R.E."/>
            <person name="Oakeley E.J."/>
            <person name="Faust A.-M."/>
            <person name="Dessus-Babus S."/>
            <person name="Altorfer M."/>
            <person name="Burckhardt D."/>
            <person name="Oertli M."/>
            <person name="Naumann U."/>
            <person name="Petersen F."/>
            <person name="Wong J."/>
        </authorList>
    </citation>
    <scope>NUCLEOTIDE SEQUENCE</scope>
    <source>
        <strain evidence="3">GSM-AAB239-AS_SAM_17_03QT</strain>
        <tissue evidence="3">Leaf</tissue>
    </source>
</reference>
<dbReference type="SUPFAM" id="SSF48264">
    <property type="entry name" value="Cytochrome P450"/>
    <property type="match status" value="1"/>
</dbReference>
<keyword evidence="2" id="KW-0560">Oxidoreductase</keyword>
<protein>
    <submittedName>
        <fullName evidence="3">Cytochrome P450 76M5-like</fullName>
    </submittedName>
</protein>
<dbReference type="InterPro" id="IPR002401">
    <property type="entry name" value="Cyt_P450_E_grp-I"/>
</dbReference>
<dbReference type="InterPro" id="IPR036396">
    <property type="entry name" value="Cyt_P450_sf"/>
</dbReference>
<dbReference type="FunFam" id="1.10.630.10:FF:000207">
    <property type="entry name" value="Putative cytochrome P450 superfamily protein"/>
    <property type="match status" value="1"/>
</dbReference>